<feature type="domain" description="Leucine-binding protein" evidence="4">
    <location>
        <begin position="20"/>
        <end position="355"/>
    </location>
</feature>
<gene>
    <name evidence="5" type="ORF">HJG44_17180</name>
</gene>
<dbReference type="InterPro" id="IPR051010">
    <property type="entry name" value="BCAA_transport"/>
</dbReference>
<keyword evidence="6" id="KW-1185">Reference proteome</keyword>
<evidence type="ECO:0000256" key="1">
    <source>
        <dbReference type="ARBA" id="ARBA00010062"/>
    </source>
</evidence>
<dbReference type="GO" id="GO:0006865">
    <property type="term" value="P:amino acid transport"/>
    <property type="evidence" value="ECO:0007669"/>
    <property type="project" value="UniProtKB-KW"/>
</dbReference>
<dbReference type="SUPFAM" id="SSF53822">
    <property type="entry name" value="Periplasmic binding protein-like I"/>
    <property type="match status" value="1"/>
</dbReference>
<dbReference type="InterPro" id="IPR028081">
    <property type="entry name" value="Leu-bd"/>
</dbReference>
<evidence type="ECO:0000256" key="3">
    <source>
        <dbReference type="ARBA" id="ARBA00022970"/>
    </source>
</evidence>
<dbReference type="PANTHER" id="PTHR30483:SF6">
    <property type="entry name" value="PERIPLASMIC BINDING PROTEIN OF ABC TRANSPORTER FOR NATURAL AMINO ACIDS"/>
    <property type="match status" value="1"/>
</dbReference>
<dbReference type="Proteomes" id="UP000564885">
    <property type="component" value="Unassembled WGS sequence"/>
</dbReference>
<dbReference type="InterPro" id="IPR028082">
    <property type="entry name" value="Peripla_BP_I"/>
</dbReference>
<evidence type="ECO:0000313" key="5">
    <source>
        <dbReference type="EMBL" id="NNM74110.1"/>
    </source>
</evidence>
<accession>A0A849IDJ5</accession>
<protein>
    <submittedName>
        <fullName evidence="5">ABC transporter substrate-binding protein</fullName>
    </submittedName>
</protein>
<reference evidence="5 6" key="1">
    <citation type="submission" date="2020-04" db="EMBL/GenBank/DDBJ databases">
        <title>Enterovirga sp. isolate from soil.</title>
        <authorList>
            <person name="Chea S."/>
            <person name="Kim D.-U."/>
        </authorList>
    </citation>
    <scope>NUCLEOTIDE SEQUENCE [LARGE SCALE GENOMIC DNA]</scope>
    <source>
        <strain evidence="5 6">DB1703</strain>
    </source>
</reference>
<name>A0A849IDJ5_9HYPH</name>
<dbReference type="Gene3D" id="3.40.50.2300">
    <property type="match status" value="2"/>
</dbReference>
<dbReference type="EMBL" id="JABEPP010000005">
    <property type="protein sequence ID" value="NNM74110.1"/>
    <property type="molecule type" value="Genomic_DNA"/>
</dbReference>
<keyword evidence="3" id="KW-0813">Transport</keyword>
<dbReference type="CDD" id="cd06327">
    <property type="entry name" value="PBP1_SBP-like"/>
    <property type="match status" value="1"/>
</dbReference>
<dbReference type="PANTHER" id="PTHR30483">
    <property type="entry name" value="LEUCINE-SPECIFIC-BINDING PROTEIN"/>
    <property type="match status" value="1"/>
</dbReference>
<proteinExistence type="inferred from homology"/>
<sequence>MPALWTSRGAAAQAVSDGVVKIGVLDDMSSVFADQQGMGDYVAARMAAEDFGPVLGAPVEVIQADLQNKTDIGLSIARRWIDIEKVDMILGLGNSAVALAVQDLCREKGRIDMPVGAGTTDLTGKGCSPYGVHWTYDTYSGAKGPVQTLVGQGLKKWFFITTDYAFGHSLEANASAILKASGGEIAGAVRTPLGEPDYSSHLLRASTSGAQVLGICAGGNDLVNIVKQMGEFGLLKGGMQAAALNCSMMNIKSIGLENAQGLIYTEAYYWDQTDETRAFAERFRKIHGRPPSAYQASCWGAVTHYLKAVQAAGTDAAAPVIAKMREMPINDFMTKGGYIRKDGRTIRDMYLMRVKTPSASKGEWDLLEVAQHIKGEDAFRPLGEGGCPLAG</sequence>
<evidence type="ECO:0000313" key="6">
    <source>
        <dbReference type="Proteomes" id="UP000564885"/>
    </source>
</evidence>
<comment type="similarity">
    <text evidence="1">Belongs to the leucine-binding protein family.</text>
</comment>
<keyword evidence="3" id="KW-0029">Amino-acid transport</keyword>
<organism evidence="5 6">
    <name type="scientific">Enterovirga aerilata</name>
    <dbReference type="NCBI Taxonomy" id="2730920"/>
    <lineage>
        <taxon>Bacteria</taxon>
        <taxon>Pseudomonadati</taxon>
        <taxon>Pseudomonadota</taxon>
        <taxon>Alphaproteobacteria</taxon>
        <taxon>Hyphomicrobiales</taxon>
        <taxon>Methylobacteriaceae</taxon>
        <taxon>Enterovirga</taxon>
    </lineage>
</organism>
<evidence type="ECO:0000259" key="4">
    <source>
        <dbReference type="Pfam" id="PF13458"/>
    </source>
</evidence>
<keyword evidence="2" id="KW-0732">Signal</keyword>
<evidence type="ECO:0000256" key="2">
    <source>
        <dbReference type="ARBA" id="ARBA00022729"/>
    </source>
</evidence>
<dbReference type="Pfam" id="PF13458">
    <property type="entry name" value="Peripla_BP_6"/>
    <property type="match status" value="1"/>
</dbReference>
<dbReference type="AlphaFoldDB" id="A0A849IDJ5"/>
<comment type="caution">
    <text evidence="5">The sequence shown here is derived from an EMBL/GenBank/DDBJ whole genome shotgun (WGS) entry which is preliminary data.</text>
</comment>